<gene>
    <name evidence="2" type="ORF">ALC57_11327</name>
</gene>
<feature type="compositionally biased region" description="Basic residues" evidence="1">
    <location>
        <begin position="64"/>
        <end position="78"/>
    </location>
</feature>
<feature type="region of interest" description="Disordered" evidence="1">
    <location>
        <begin position="46"/>
        <end position="85"/>
    </location>
</feature>
<name>A0A195DUM8_9HYME</name>
<keyword evidence="3" id="KW-1185">Reference proteome</keyword>
<organism evidence="2 3">
    <name type="scientific">Trachymyrmex cornetzi</name>
    <dbReference type="NCBI Taxonomy" id="471704"/>
    <lineage>
        <taxon>Eukaryota</taxon>
        <taxon>Metazoa</taxon>
        <taxon>Ecdysozoa</taxon>
        <taxon>Arthropoda</taxon>
        <taxon>Hexapoda</taxon>
        <taxon>Insecta</taxon>
        <taxon>Pterygota</taxon>
        <taxon>Neoptera</taxon>
        <taxon>Endopterygota</taxon>
        <taxon>Hymenoptera</taxon>
        <taxon>Apocrita</taxon>
        <taxon>Aculeata</taxon>
        <taxon>Formicoidea</taxon>
        <taxon>Formicidae</taxon>
        <taxon>Myrmicinae</taxon>
        <taxon>Trachymyrmex</taxon>
    </lineage>
</organism>
<evidence type="ECO:0000313" key="3">
    <source>
        <dbReference type="Proteomes" id="UP000078492"/>
    </source>
</evidence>
<protein>
    <submittedName>
        <fullName evidence="2">Uncharacterized protein</fullName>
    </submittedName>
</protein>
<evidence type="ECO:0000313" key="2">
    <source>
        <dbReference type="EMBL" id="KYN16457.1"/>
    </source>
</evidence>
<proteinExistence type="predicted"/>
<dbReference type="EMBL" id="KQ980341">
    <property type="protein sequence ID" value="KYN16457.1"/>
    <property type="molecule type" value="Genomic_DNA"/>
</dbReference>
<sequence length="100" mass="11459">MLIRRVFSDGEKRVYRILSCGQKGEAGISDGRRCFLVNELHYRTSKMSESVGTSGGRGNGDQNKKKKKEKEKKKKRNLTTRWTDAVETRAQTAKVIKLRK</sequence>
<accession>A0A195DUM8</accession>
<reference evidence="2 3" key="1">
    <citation type="submission" date="2015-09" db="EMBL/GenBank/DDBJ databases">
        <title>Trachymyrmex cornetzi WGS genome.</title>
        <authorList>
            <person name="Nygaard S."/>
            <person name="Hu H."/>
            <person name="Boomsma J."/>
            <person name="Zhang G."/>
        </authorList>
    </citation>
    <scope>NUCLEOTIDE SEQUENCE [LARGE SCALE GENOMIC DNA]</scope>
    <source>
        <strain evidence="2">Tcor2-1</strain>
        <tissue evidence="2">Whole body</tissue>
    </source>
</reference>
<dbReference type="AlphaFoldDB" id="A0A195DUM8"/>
<dbReference type="Proteomes" id="UP000078492">
    <property type="component" value="Unassembled WGS sequence"/>
</dbReference>
<evidence type="ECO:0000256" key="1">
    <source>
        <dbReference type="SAM" id="MobiDB-lite"/>
    </source>
</evidence>